<evidence type="ECO:0000256" key="4">
    <source>
        <dbReference type="SAM" id="SignalP"/>
    </source>
</evidence>
<dbReference type="GO" id="GO:0043190">
    <property type="term" value="C:ATP-binding cassette (ABC) transporter complex"/>
    <property type="evidence" value="ECO:0007669"/>
    <property type="project" value="InterPro"/>
</dbReference>
<reference evidence="7 8" key="2">
    <citation type="submission" date="2020-02" db="EMBL/GenBank/DDBJ databases">
        <authorList>
            <person name="Sun Q."/>
            <person name="Inoue M."/>
        </authorList>
    </citation>
    <scope>NUCLEOTIDE SEQUENCE [LARGE SCALE GENOMIC DNA]</scope>
    <source>
        <strain evidence="7 8">KCTC 22478</strain>
    </source>
</reference>
<keyword evidence="8" id="KW-1185">Reference proteome</keyword>
<dbReference type="Pfam" id="PF00496">
    <property type="entry name" value="SBP_bac_5"/>
    <property type="match status" value="1"/>
</dbReference>
<dbReference type="PANTHER" id="PTHR30290">
    <property type="entry name" value="PERIPLASMIC BINDING COMPONENT OF ABC TRANSPORTER"/>
    <property type="match status" value="1"/>
</dbReference>
<feature type="signal peptide" evidence="4">
    <location>
        <begin position="1"/>
        <end position="23"/>
    </location>
</feature>
<dbReference type="Gene3D" id="3.90.76.10">
    <property type="entry name" value="Dipeptide-binding Protein, Domain 1"/>
    <property type="match status" value="1"/>
</dbReference>
<name>A0A9X9WJN2_9PROT</name>
<dbReference type="AlphaFoldDB" id="A0A9X9WJN2"/>
<evidence type="ECO:0000256" key="1">
    <source>
        <dbReference type="ARBA" id="ARBA00004418"/>
    </source>
</evidence>
<dbReference type="InterPro" id="IPR000914">
    <property type="entry name" value="SBP_5_dom"/>
</dbReference>
<dbReference type="RefSeq" id="WP_168040679.1">
    <property type="nucleotide sequence ID" value="NZ_JAAEDK010000032.1"/>
</dbReference>
<dbReference type="Proteomes" id="UP001138708">
    <property type="component" value="Unassembled WGS sequence"/>
</dbReference>
<comment type="subcellular location">
    <subcellularLocation>
        <location evidence="1">Periplasm</location>
    </subcellularLocation>
</comment>
<dbReference type="InterPro" id="IPR039424">
    <property type="entry name" value="SBP_5"/>
</dbReference>
<organism evidence="6 9">
    <name type="scientific">Neoroseomonas oryzicola</name>
    <dbReference type="NCBI Taxonomy" id="535904"/>
    <lineage>
        <taxon>Bacteria</taxon>
        <taxon>Pseudomonadati</taxon>
        <taxon>Pseudomonadota</taxon>
        <taxon>Alphaproteobacteria</taxon>
        <taxon>Acetobacterales</taxon>
        <taxon>Acetobacteraceae</taxon>
        <taxon>Neoroseomonas</taxon>
    </lineage>
</organism>
<evidence type="ECO:0000313" key="7">
    <source>
        <dbReference type="EMBL" id="NKE16784.1"/>
    </source>
</evidence>
<protein>
    <submittedName>
        <fullName evidence="6">ABC transporter substrate-binding protein</fullName>
    </submittedName>
</protein>
<dbReference type="PANTHER" id="PTHR30290:SF38">
    <property type="entry name" value="D,D-DIPEPTIDE-BINDING PERIPLASMIC PROTEIN DDPA-RELATED"/>
    <property type="match status" value="1"/>
</dbReference>
<comment type="similarity">
    <text evidence="2">Belongs to the bacterial solute-binding protein 5 family.</text>
</comment>
<evidence type="ECO:0000313" key="8">
    <source>
        <dbReference type="Proteomes" id="UP000746741"/>
    </source>
</evidence>
<evidence type="ECO:0000256" key="2">
    <source>
        <dbReference type="ARBA" id="ARBA00005695"/>
    </source>
</evidence>
<evidence type="ECO:0000256" key="3">
    <source>
        <dbReference type="ARBA" id="ARBA00022729"/>
    </source>
</evidence>
<evidence type="ECO:0000259" key="5">
    <source>
        <dbReference type="Pfam" id="PF00496"/>
    </source>
</evidence>
<dbReference type="PIRSF" id="PIRSF002741">
    <property type="entry name" value="MppA"/>
    <property type="match status" value="1"/>
</dbReference>
<evidence type="ECO:0000313" key="6">
    <source>
        <dbReference type="EMBL" id="MBR0660542.1"/>
    </source>
</evidence>
<sequence>MRRRPLFAALLAAPALLPRGAGAQASRAATLRVVPETLTTIFDPHFTTSFTTRDFAYLVYDTLFAVDDRWQPQPQMVERWTKTPEGRDWTFTLREGLAFHDGTPVTAEDCTASLRRWGARDSLGGFLIAATETLEPTDARSFRLRLSRPFGLVLEALAKPGAMVPMIMPKRLAETPPTRPVTEPIGSGPYRFVAGEYRPGERIVLTRNAAYVPRAEASIWAAGGKRPTFERIEMIAMPDVSTQVSALSTGEVDYLERLPADVLPALERNRNVRIQVVSPFGYQGILRFNHLQPPFDDVRVRRAVMLAVKQSDYMAAVSGRPDFARDCLSMLGCGTPYETTAGMPAATDFEAARRALREAGTDLSRPVVILHPADAPGIAALGLVTQDLLTRLGFRVDLQSMDLNTFFGRRARQDGWNVFHTTNTVPDMQTPLQNPFLNGAGRQGGFAGWPEDAGVESDRAAFAAAADEPTRKRIAEDLHRRAAEDGFYMPLGQFVGASAWRSELSDVPTGPAMWLWNIRRGR</sequence>
<dbReference type="GO" id="GO:0030288">
    <property type="term" value="C:outer membrane-bounded periplasmic space"/>
    <property type="evidence" value="ECO:0007669"/>
    <property type="project" value="UniProtKB-ARBA"/>
</dbReference>
<dbReference type="GO" id="GO:1904680">
    <property type="term" value="F:peptide transmembrane transporter activity"/>
    <property type="evidence" value="ECO:0007669"/>
    <property type="project" value="TreeGrafter"/>
</dbReference>
<reference evidence="6" key="1">
    <citation type="submission" date="2020-01" db="EMBL/GenBank/DDBJ databases">
        <authorList>
            <person name="Rat A."/>
        </authorList>
    </citation>
    <scope>NUCLEOTIDE SEQUENCE</scope>
    <source>
        <strain evidence="6">LMG 31161</strain>
    </source>
</reference>
<dbReference type="EMBL" id="JAAEDK010000032">
    <property type="protein sequence ID" value="MBR0660542.1"/>
    <property type="molecule type" value="Genomic_DNA"/>
</dbReference>
<dbReference type="SUPFAM" id="SSF53850">
    <property type="entry name" value="Periplasmic binding protein-like II"/>
    <property type="match status" value="1"/>
</dbReference>
<dbReference type="Proteomes" id="UP000746741">
    <property type="component" value="Unassembled WGS sequence"/>
</dbReference>
<proteinExistence type="inferred from homology"/>
<gene>
    <name evidence="7" type="ORF">GWK15_07505</name>
    <name evidence="6" type="ORF">GXW75_14880</name>
</gene>
<comment type="caution">
    <text evidence="6">The sequence shown here is derived from an EMBL/GenBank/DDBJ whole genome shotgun (WGS) entry which is preliminary data.</text>
</comment>
<reference evidence="6" key="3">
    <citation type="journal article" date="2021" name="Syst. Appl. Microbiol.">
        <title>Roseomonas hellenica sp. nov., isolated from roots of wild-growing Alkanna tinctoria.</title>
        <authorList>
            <person name="Rat A."/>
            <person name="Naranjo H.D."/>
            <person name="Lebbe L."/>
            <person name="Cnockaert M."/>
            <person name="Krigas N."/>
            <person name="Grigoriadou K."/>
            <person name="Maloupa E."/>
            <person name="Willems A."/>
        </authorList>
    </citation>
    <scope>NUCLEOTIDE SEQUENCE</scope>
    <source>
        <strain evidence="6">LMG 31161</strain>
    </source>
</reference>
<evidence type="ECO:0000313" key="9">
    <source>
        <dbReference type="Proteomes" id="UP001138708"/>
    </source>
</evidence>
<dbReference type="GO" id="GO:0015833">
    <property type="term" value="P:peptide transport"/>
    <property type="evidence" value="ECO:0007669"/>
    <property type="project" value="TreeGrafter"/>
</dbReference>
<accession>A0A9X9WJN2</accession>
<dbReference type="EMBL" id="JAAVUP010000002">
    <property type="protein sequence ID" value="NKE16784.1"/>
    <property type="molecule type" value="Genomic_DNA"/>
</dbReference>
<dbReference type="InterPro" id="IPR030678">
    <property type="entry name" value="Peptide/Ni-bd"/>
</dbReference>
<feature type="domain" description="Solute-binding protein family 5" evidence="5">
    <location>
        <begin position="71"/>
        <end position="430"/>
    </location>
</feature>
<feature type="chain" id="PRO_5040731266" evidence="4">
    <location>
        <begin position="24"/>
        <end position="522"/>
    </location>
</feature>
<keyword evidence="3 4" id="KW-0732">Signal</keyword>
<dbReference type="Gene3D" id="3.40.190.10">
    <property type="entry name" value="Periplasmic binding protein-like II"/>
    <property type="match status" value="1"/>
</dbReference>
<dbReference type="Gene3D" id="3.10.105.10">
    <property type="entry name" value="Dipeptide-binding Protein, Domain 3"/>
    <property type="match status" value="1"/>
</dbReference>
<dbReference type="CDD" id="cd08502">
    <property type="entry name" value="PBP2_NikA_DppA_OppA_like_16"/>
    <property type="match status" value="1"/>
</dbReference>